<protein>
    <submittedName>
        <fullName evidence="3">Phage terminase large subunit</fullName>
    </submittedName>
</protein>
<comment type="caution">
    <text evidence="3">The sequence shown here is derived from an EMBL/GenBank/DDBJ whole genome shotgun (WGS) entry which is preliminary data.</text>
</comment>
<evidence type="ECO:0000313" key="3">
    <source>
        <dbReference type="EMBL" id="MBC2666756.1"/>
    </source>
</evidence>
<reference evidence="3 4" key="1">
    <citation type="submission" date="2020-08" db="EMBL/GenBank/DDBJ databases">
        <title>The genome sequence of type strain Novosphingobium flavum NBRC 111647.</title>
        <authorList>
            <person name="Liu Y."/>
        </authorList>
    </citation>
    <scope>NUCLEOTIDE SEQUENCE [LARGE SCALE GENOMIC DNA]</scope>
    <source>
        <strain evidence="3 4">NBRC 111647</strain>
    </source>
</reference>
<dbReference type="NCBIfam" id="TIGR01630">
    <property type="entry name" value="psiM2_ORF9"/>
    <property type="match status" value="1"/>
</dbReference>
<name>A0A7X1FTP4_9SPHN</name>
<organism evidence="3 4">
    <name type="scientific">Novosphingobium flavum</name>
    <dbReference type="NCBI Taxonomy" id="1778672"/>
    <lineage>
        <taxon>Bacteria</taxon>
        <taxon>Pseudomonadati</taxon>
        <taxon>Pseudomonadota</taxon>
        <taxon>Alphaproteobacteria</taxon>
        <taxon>Sphingomonadales</taxon>
        <taxon>Sphingomonadaceae</taxon>
        <taxon>Novosphingobium</taxon>
    </lineage>
</organism>
<dbReference type="InterPro" id="IPR027417">
    <property type="entry name" value="P-loop_NTPase"/>
</dbReference>
<dbReference type="InterPro" id="IPR006517">
    <property type="entry name" value="Phage_terminase_lsu-like_C"/>
</dbReference>
<accession>A0A7X1FTP4</accession>
<dbReference type="Pfam" id="PF17289">
    <property type="entry name" value="Terminase_6C"/>
    <property type="match status" value="1"/>
</dbReference>
<evidence type="ECO:0000259" key="2">
    <source>
        <dbReference type="Pfam" id="PF17289"/>
    </source>
</evidence>
<keyword evidence="1" id="KW-1188">Viral release from host cell</keyword>
<evidence type="ECO:0000256" key="1">
    <source>
        <dbReference type="ARBA" id="ARBA00022612"/>
    </source>
</evidence>
<dbReference type="Gene3D" id="3.40.50.300">
    <property type="entry name" value="P-loop containing nucleotide triphosphate hydrolases"/>
    <property type="match status" value="1"/>
</dbReference>
<dbReference type="RefSeq" id="WP_185665046.1">
    <property type="nucleotide sequence ID" value="NZ_JACLAW010000011.1"/>
</dbReference>
<dbReference type="AlphaFoldDB" id="A0A7X1FTP4"/>
<dbReference type="EMBL" id="JACLAW010000011">
    <property type="protein sequence ID" value="MBC2666756.1"/>
    <property type="molecule type" value="Genomic_DNA"/>
</dbReference>
<proteinExistence type="predicted"/>
<gene>
    <name evidence="3" type="primary">terL</name>
    <name evidence="3" type="ORF">H7F51_14645</name>
</gene>
<dbReference type="Proteomes" id="UP000566813">
    <property type="component" value="Unassembled WGS sequence"/>
</dbReference>
<dbReference type="InterPro" id="IPR035421">
    <property type="entry name" value="Terminase_6C"/>
</dbReference>
<feature type="domain" description="Terminase large subunit gp17-like C-terminal" evidence="2">
    <location>
        <begin position="313"/>
        <end position="457"/>
    </location>
</feature>
<evidence type="ECO:0000313" key="4">
    <source>
        <dbReference type="Proteomes" id="UP000566813"/>
    </source>
</evidence>
<keyword evidence="4" id="KW-1185">Reference proteome</keyword>
<sequence length="496" mass="55835">MSAALKLRADALCRARMFPFLMRAFAFMHPDEPPLEAAWYLKAMCHWLERADAGELPRSMIWIQPRTLKSFTVAIAFPCWLLGRNPGARIMVATYGEALSAEHAEARRRIMLSPWYQALFPGTRLAPSGNSGGKLTTTRGGAVRAVSVGGPVTGRGADVIILDDCMKADARTSEPARNEVKTWFSTTLTSRLNDKRAGVILSIQQRICEDDLPALLAEKDYVCLNLPARAECDLEVGIGPGLVHRWKRGELLDPVRFPAEVLEQERLNLGPQDYAAQYLQNPVAPGGNLLRMEQLRRFGQPIERCRFDRVIQSWDPAATALPTSDFSVCTTWGMVAGRYFLLDILRSRLEYPELKRAVIAQRARWRADHVIIEHSSNGLALVQQLAAEGPFRPVAWPPPGIKQLDKAERLLAQTGQIEEGRVWLPASLDGLDTFLSELRAFPNGKYDDQVDSMTQMLEWSFWHWRTLLEQRNAKGRLKDKVRGPRPPLPELPDWIV</sequence>
<dbReference type="Gene3D" id="3.30.420.240">
    <property type="match status" value="1"/>
</dbReference>